<dbReference type="RefSeq" id="WP_317547065.1">
    <property type="nucleotide sequence ID" value="NZ_JAWLKE010000001.1"/>
</dbReference>
<protein>
    <submittedName>
        <fullName evidence="1">Uncharacterized protein</fullName>
    </submittedName>
</protein>
<gene>
    <name evidence="1" type="ORF">R3P95_00030</name>
</gene>
<accession>A0ABU4ARQ6</accession>
<proteinExistence type="predicted"/>
<keyword evidence="2" id="KW-1185">Reference proteome</keyword>
<reference evidence="1 2" key="1">
    <citation type="submission" date="2023-10" db="EMBL/GenBank/DDBJ databases">
        <title>Development of a sustainable strategy for remediation of hydrocarbon-contaminated territories based on the waste exchange concept.</title>
        <authorList>
            <person name="Krivoruchko A."/>
        </authorList>
    </citation>
    <scope>NUCLEOTIDE SEQUENCE [LARGE SCALE GENOMIC DNA]</scope>
    <source>
        <strain evidence="1 2">IEGM 1322</strain>
    </source>
</reference>
<name>A0ABU4ARQ6_9NOCA</name>
<sequence length="117" mass="12240">MKGRPVTDSDITVVSAVSGTRSGSVTVRATEHGLPIGIAIDERELRYGGGALASTILEHCLRASAAARAQRRTLLAEDGVPSDVLNRLGLPTRARVAAEANEHLAGDSAPTSWLKQV</sequence>
<dbReference type="Proteomes" id="UP001185899">
    <property type="component" value="Unassembled WGS sequence"/>
</dbReference>
<dbReference type="EMBL" id="JAWLKE010000001">
    <property type="protein sequence ID" value="MDV6228918.1"/>
    <property type="molecule type" value="Genomic_DNA"/>
</dbReference>
<evidence type="ECO:0000313" key="2">
    <source>
        <dbReference type="Proteomes" id="UP001185899"/>
    </source>
</evidence>
<comment type="caution">
    <text evidence="1">The sequence shown here is derived from an EMBL/GenBank/DDBJ whole genome shotgun (WGS) entry which is preliminary data.</text>
</comment>
<organism evidence="1 2">
    <name type="scientific">Rhodococcus cercidiphylli</name>
    <dbReference type="NCBI Taxonomy" id="489916"/>
    <lineage>
        <taxon>Bacteria</taxon>
        <taxon>Bacillati</taxon>
        <taxon>Actinomycetota</taxon>
        <taxon>Actinomycetes</taxon>
        <taxon>Mycobacteriales</taxon>
        <taxon>Nocardiaceae</taxon>
        <taxon>Rhodococcus</taxon>
    </lineage>
</organism>
<evidence type="ECO:0000313" key="1">
    <source>
        <dbReference type="EMBL" id="MDV6228918.1"/>
    </source>
</evidence>